<proteinExistence type="predicted"/>
<reference evidence="3" key="1">
    <citation type="submission" date="2021-01" db="EMBL/GenBank/DDBJ databases">
        <authorList>
            <person name="Corre E."/>
            <person name="Pelletier E."/>
            <person name="Niang G."/>
            <person name="Scheremetjew M."/>
            <person name="Finn R."/>
            <person name="Kale V."/>
            <person name="Holt S."/>
            <person name="Cochrane G."/>
            <person name="Meng A."/>
            <person name="Brown T."/>
            <person name="Cohen L."/>
        </authorList>
    </citation>
    <scope>NUCLEOTIDE SEQUENCE</scope>
    <source>
        <strain evidence="3">379</strain>
    </source>
</reference>
<dbReference type="InterPro" id="IPR050540">
    <property type="entry name" value="F-actin_Monoox_Mical"/>
</dbReference>
<sequence length="360" mass="38806">MPLNTAALLGWCQRETNTYDGVSLENWSRSWNDGLAFCALLHRHFPQDIGRFNSLDGATPVSRARNFELAFGVAERRLEVDRLFDVEDMMATYPRPDARSVTTYVVLLYNAIEERGLIVAAAPAAVSLEVAGQKYRREPTEGDEVSRTPKLAPVSTPSTHTVAKTASPASKRCRPAPPAGRASLQLPTAPARETAQATAGLKPALVAASAPAPARQIVALRETPIKAVHMGGGCAPALARARAATKAVKGRACDGYQDSEAPAAAGANQGRALQMQLTPLPLPDMRRSSEEDRKLSPAEFAMIRKCNEKMEALNIRLQDSPRSRVPTAEEQAMLLSMAVLNAALESDPRNPITIANPRRA</sequence>
<dbReference type="AlphaFoldDB" id="A0A7S3RZN1"/>
<dbReference type="PANTHER" id="PTHR23167:SF46">
    <property type="entry name" value="EPS15 HOMOLOGY DOMAIN CONTAINING PROTEIN-BINDING PROTEIN 1, ISOFORM F"/>
    <property type="match status" value="1"/>
</dbReference>
<dbReference type="InterPro" id="IPR001715">
    <property type="entry name" value="CH_dom"/>
</dbReference>
<dbReference type="Pfam" id="PF00307">
    <property type="entry name" value="CH"/>
    <property type="match status" value="1"/>
</dbReference>
<dbReference type="SMART" id="SM00033">
    <property type="entry name" value="CH"/>
    <property type="match status" value="1"/>
</dbReference>
<feature type="compositionally biased region" description="Polar residues" evidence="1">
    <location>
        <begin position="155"/>
        <end position="168"/>
    </location>
</feature>
<accession>A0A7S3RZN1</accession>
<evidence type="ECO:0000256" key="1">
    <source>
        <dbReference type="SAM" id="MobiDB-lite"/>
    </source>
</evidence>
<dbReference type="SUPFAM" id="SSF47576">
    <property type="entry name" value="Calponin-homology domain, CH-domain"/>
    <property type="match status" value="1"/>
</dbReference>
<dbReference type="Gene3D" id="1.10.418.10">
    <property type="entry name" value="Calponin-like domain"/>
    <property type="match status" value="1"/>
</dbReference>
<organism evidence="3">
    <name type="scientific">Emiliania huxleyi</name>
    <name type="common">Coccolithophore</name>
    <name type="synonym">Pontosphaera huxleyi</name>
    <dbReference type="NCBI Taxonomy" id="2903"/>
    <lineage>
        <taxon>Eukaryota</taxon>
        <taxon>Haptista</taxon>
        <taxon>Haptophyta</taxon>
        <taxon>Prymnesiophyceae</taxon>
        <taxon>Isochrysidales</taxon>
        <taxon>Noelaerhabdaceae</taxon>
        <taxon>Emiliania</taxon>
    </lineage>
</organism>
<feature type="domain" description="Calponin-homology (CH)" evidence="2">
    <location>
        <begin position="2"/>
        <end position="113"/>
    </location>
</feature>
<dbReference type="PANTHER" id="PTHR23167">
    <property type="entry name" value="CALPONIN HOMOLOGY DOMAIN-CONTAINING PROTEIN DDB_G0272472-RELATED"/>
    <property type="match status" value="1"/>
</dbReference>
<gene>
    <name evidence="3" type="ORF">EHUX00137_LOCUS10507</name>
</gene>
<dbReference type="InterPro" id="IPR036872">
    <property type="entry name" value="CH_dom_sf"/>
</dbReference>
<name>A0A7S3RZN1_EMIHU</name>
<feature type="compositionally biased region" description="Basic and acidic residues" evidence="1">
    <location>
        <begin position="136"/>
        <end position="147"/>
    </location>
</feature>
<dbReference type="EMBL" id="HBIR01014248">
    <property type="protein sequence ID" value="CAE0538725.1"/>
    <property type="molecule type" value="Transcribed_RNA"/>
</dbReference>
<dbReference type="PROSITE" id="PS50021">
    <property type="entry name" value="CH"/>
    <property type="match status" value="1"/>
</dbReference>
<evidence type="ECO:0000313" key="3">
    <source>
        <dbReference type="EMBL" id="CAE0538725.1"/>
    </source>
</evidence>
<evidence type="ECO:0000259" key="2">
    <source>
        <dbReference type="PROSITE" id="PS50021"/>
    </source>
</evidence>
<protein>
    <recommendedName>
        <fullName evidence="2">Calponin-homology (CH) domain-containing protein</fullName>
    </recommendedName>
</protein>
<feature type="region of interest" description="Disordered" evidence="1">
    <location>
        <begin position="136"/>
        <end position="196"/>
    </location>
</feature>